<dbReference type="PANTHER" id="PTHR16219">
    <property type="entry name" value="AUGMIN SUBUNIT 4 FAMILY MEMBER"/>
    <property type="match status" value="1"/>
</dbReference>
<reference evidence="2" key="1">
    <citation type="submission" date="2025-08" db="UniProtKB">
        <authorList>
            <consortium name="RefSeq"/>
        </authorList>
    </citation>
    <scope>IDENTIFICATION</scope>
    <source>
        <tissue evidence="2">Gonads</tissue>
    </source>
</reference>
<dbReference type="GO" id="GO:0051011">
    <property type="term" value="F:microtubule minus-end binding"/>
    <property type="evidence" value="ECO:0007669"/>
    <property type="project" value="TreeGrafter"/>
</dbReference>
<sequence length="371" mass="42809">MSDVDSQFKTTAASLKKAQEVADQVNEKLPINLTGHDVEQYPEFVKLLQGLNQHLTEKGISRAVQKDLVQAEDALKQEKHAWLQFHILYLELQELILDFEIKSQDMAPSSASSQYYEALKDVVTLAELGDYLNCSLQADNEATLLGLTQEGLQRMNPYKKDMKAIQQKLVPEVEDRLRRKCENLVEFYEPLHDKDKEKLTFAKAFQLPAFLEPEIHSIEEEKKLLKKEKSIREKHFRKYYQTLLESLHILEELITKHRLQSQTEKDGILTEWMAARCDAMCLKIRMVEMQILCDTYHTESVQALKAVSENLQTAVHDHKAELHQVSQALTAYEAVGAGFDEMVSEYAKLRDEVENKRWALTELQQSLEDDG</sequence>
<evidence type="ECO:0000313" key="2">
    <source>
        <dbReference type="RefSeq" id="XP_013396911.2"/>
    </source>
</evidence>
<dbReference type="GeneID" id="106163779"/>
<dbReference type="GO" id="GO:0051225">
    <property type="term" value="P:spindle assembly"/>
    <property type="evidence" value="ECO:0007669"/>
    <property type="project" value="InterPro"/>
</dbReference>
<dbReference type="GO" id="GO:0070652">
    <property type="term" value="C:HAUS complex"/>
    <property type="evidence" value="ECO:0007669"/>
    <property type="project" value="InterPro"/>
</dbReference>
<dbReference type="PRINTS" id="PR02090">
    <property type="entry name" value="HAUSAUGMINL4"/>
</dbReference>
<keyword evidence="1" id="KW-1185">Reference proteome</keyword>
<proteinExistence type="predicted"/>
<accession>A0A1S3IGB8</accession>
<dbReference type="AlphaFoldDB" id="A0A1S3IGB8"/>
<name>A0A1S3IGB8_LINAN</name>
<gene>
    <name evidence="2" type="primary">LOC106163779</name>
</gene>
<dbReference type="InParanoid" id="A0A1S3IGB8"/>
<dbReference type="InterPro" id="IPR029327">
    <property type="entry name" value="HAUS4"/>
</dbReference>
<dbReference type="Pfam" id="PF14735">
    <property type="entry name" value="HAUS4"/>
    <property type="match status" value="1"/>
</dbReference>
<dbReference type="KEGG" id="lak:106163779"/>
<protein>
    <submittedName>
        <fullName evidence="2">HAUS augmin-like complex subunit 4</fullName>
    </submittedName>
</protein>
<dbReference type="Proteomes" id="UP000085678">
    <property type="component" value="Unplaced"/>
</dbReference>
<dbReference type="OrthoDB" id="661220at2759"/>
<dbReference type="InterPro" id="IPR026214">
    <property type="entry name" value="HAUS4_met"/>
</dbReference>
<organism evidence="1 2">
    <name type="scientific">Lingula anatina</name>
    <name type="common">Brachiopod</name>
    <name type="synonym">Lingula unguis</name>
    <dbReference type="NCBI Taxonomy" id="7574"/>
    <lineage>
        <taxon>Eukaryota</taxon>
        <taxon>Metazoa</taxon>
        <taxon>Spiralia</taxon>
        <taxon>Lophotrochozoa</taxon>
        <taxon>Brachiopoda</taxon>
        <taxon>Linguliformea</taxon>
        <taxon>Lingulata</taxon>
        <taxon>Lingulida</taxon>
        <taxon>Linguloidea</taxon>
        <taxon>Lingulidae</taxon>
        <taxon>Lingula</taxon>
    </lineage>
</organism>
<dbReference type="STRING" id="7574.A0A1S3IGB8"/>
<dbReference type="GO" id="GO:0007098">
    <property type="term" value="P:centrosome cycle"/>
    <property type="evidence" value="ECO:0007669"/>
    <property type="project" value="InterPro"/>
</dbReference>
<dbReference type="PANTHER" id="PTHR16219:SF1">
    <property type="entry name" value="HAUS AUGMIN-LIKE COMPLEX SUBUNIT 4"/>
    <property type="match status" value="1"/>
</dbReference>
<dbReference type="RefSeq" id="XP_013396911.2">
    <property type="nucleotide sequence ID" value="XM_013541457.2"/>
</dbReference>
<evidence type="ECO:0000313" key="1">
    <source>
        <dbReference type="Proteomes" id="UP000085678"/>
    </source>
</evidence>